<evidence type="ECO:0000256" key="18">
    <source>
        <dbReference type="ARBA" id="ARBA00023034"/>
    </source>
</evidence>
<dbReference type="AlphaFoldDB" id="A0A8C3V0X7"/>
<comment type="catalytic activity">
    <reaction evidence="26">
        <text>prostaglandin H2 = prostaglandin D2</text>
        <dbReference type="Rhea" id="RHEA:10600"/>
        <dbReference type="ChEBI" id="CHEBI:57405"/>
        <dbReference type="ChEBI" id="CHEBI:57406"/>
        <dbReference type="EC" id="5.3.99.2"/>
    </reaction>
</comment>
<keyword evidence="17" id="KW-0276">Fatty acid metabolism</keyword>
<evidence type="ECO:0000256" key="29">
    <source>
        <dbReference type="ARBA" id="ARBA00030654"/>
    </source>
</evidence>
<reference evidence="33" key="2">
    <citation type="submission" date="2025-08" db="UniProtKB">
        <authorList>
            <consortium name="Ensembl"/>
        </authorList>
    </citation>
    <scope>IDENTIFICATION</scope>
</reference>
<evidence type="ECO:0000256" key="11">
    <source>
        <dbReference type="ARBA" id="ARBA00022516"/>
    </source>
</evidence>
<keyword evidence="12" id="KW-0964">Secreted</keyword>
<dbReference type="InterPro" id="IPR000566">
    <property type="entry name" value="Lipocln_cytosolic_FA-bd_dom"/>
</dbReference>
<evidence type="ECO:0000256" key="28">
    <source>
        <dbReference type="ARBA" id="ARBA00023891"/>
    </source>
</evidence>
<protein>
    <recommendedName>
        <fullName evidence="28">Prostaglandin-H2 D-isomerase</fullName>
        <ecNumber evidence="27">5.3.99.2</ecNumber>
    </recommendedName>
    <alternativeName>
        <fullName evidence="31">Glutathione-independent PGD synthase</fullName>
    </alternativeName>
    <alternativeName>
        <fullName evidence="30">Lipocalin-type prostaglandin-D synthase</fullName>
    </alternativeName>
    <alternativeName>
        <fullName evidence="29">Prostaglandin-D2 synthase</fullName>
    </alternativeName>
</protein>
<dbReference type="GO" id="GO:0004667">
    <property type="term" value="F:prostaglandin-D synthase activity"/>
    <property type="evidence" value="ECO:0007669"/>
    <property type="project" value="UniProtKB-EC"/>
</dbReference>
<dbReference type="Pfam" id="PF00061">
    <property type="entry name" value="Lipocalin"/>
    <property type="match status" value="1"/>
</dbReference>
<evidence type="ECO:0000256" key="6">
    <source>
        <dbReference type="ARBA" id="ARBA00006889"/>
    </source>
</evidence>
<evidence type="ECO:0000313" key="34">
    <source>
        <dbReference type="Proteomes" id="UP000694563"/>
    </source>
</evidence>
<dbReference type="PRINTS" id="PR00179">
    <property type="entry name" value="LIPOCALIN"/>
</dbReference>
<evidence type="ECO:0000256" key="24">
    <source>
        <dbReference type="ARBA" id="ARBA00023235"/>
    </source>
</evidence>
<dbReference type="InterPro" id="IPR012674">
    <property type="entry name" value="Calycin"/>
</dbReference>
<keyword evidence="13" id="KW-0643">Prostaglandin biosynthesis</keyword>
<keyword evidence="8" id="KW-0813">Transport</keyword>
<keyword evidence="23" id="KW-0325">Glycoprotein</keyword>
<keyword evidence="15" id="KW-0732">Signal</keyword>
<organism evidence="33 34">
    <name type="scientific">Catharus ustulatus</name>
    <name type="common">Russet-backed thrush</name>
    <name type="synonym">Hylocichla ustulatus</name>
    <dbReference type="NCBI Taxonomy" id="91951"/>
    <lineage>
        <taxon>Eukaryota</taxon>
        <taxon>Metazoa</taxon>
        <taxon>Chordata</taxon>
        <taxon>Craniata</taxon>
        <taxon>Vertebrata</taxon>
        <taxon>Euteleostomi</taxon>
        <taxon>Archelosauria</taxon>
        <taxon>Archosauria</taxon>
        <taxon>Dinosauria</taxon>
        <taxon>Saurischia</taxon>
        <taxon>Theropoda</taxon>
        <taxon>Coelurosauria</taxon>
        <taxon>Aves</taxon>
        <taxon>Neognathae</taxon>
        <taxon>Neoaves</taxon>
        <taxon>Telluraves</taxon>
        <taxon>Australaves</taxon>
        <taxon>Passeriformes</taxon>
        <taxon>Turdidae</taxon>
        <taxon>Catharus</taxon>
    </lineage>
</organism>
<comment type="subunit">
    <text evidence="7">Monomer.</text>
</comment>
<evidence type="ECO:0000256" key="15">
    <source>
        <dbReference type="ARBA" id="ARBA00022729"/>
    </source>
</evidence>
<evidence type="ECO:0000256" key="17">
    <source>
        <dbReference type="ARBA" id="ARBA00022832"/>
    </source>
</evidence>
<feature type="domain" description="Lipocalin/cytosolic fatty-acid binding" evidence="32">
    <location>
        <begin position="63"/>
        <end position="159"/>
    </location>
</feature>
<evidence type="ECO:0000256" key="21">
    <source>
        <dbReference type="ARBA" id="ARBA00023157"/>
    </source>
</evidence>
<evidence type="ECO:0000256" key="22">
    <source>
        <dbReference type="ARBA" id="ARBA00023160"/>
    </source>
</evidence>
<keyword evidence="21" id="KW-1015">Disulfide bond</keyword>
<evidence type="ECO:0000256" key="31">
    <source>
        <dbReference type="ARBA" id="ARBA00032350"/>
    </source>
</evidence>
<evidence type="ECO:0000256" key="26">
    <source>
        <dbReference type="ARBA" id="ARBA00023698"/>
    </source>
</evidence>
<evidence type="ECO:0000256" key="9">
    <source>
        <dbReference type="ARBA" id="ARBA00022490"/>
    </source>
</evidence>
<keyword evidence="20" id="KW-0472">Membrane</keyword>
<dbReference type="GO" id="GO:0031965">
    <property type="term" value="C:nuclear membrane"/>
    <property type="evidence" value="ECO:0007669"/>
    <property type="project" value="UniProtKB-SubCell"/>
</dbReference>
<evidence type="ECO:0000256" key="3">
    <source>
        <dbReference type="ARBA" id="ARBA00004555"/>
    </source>
</evidence>
<evidence type="ECO:0000256" key="1">
    <source>
        <dbReference type="ARBA" id="ARBA00004126"/>
    </source>
</evidence>
<evidence type="ECO:0000256" key="7">
    <source>
        <dbReference type="ARBA" id="ARBA00011245"/>
    </source>
</evidence>
<dbReference type="Gene3D" id="2.40.128.20">
    <property type="match status" value="1"/>
</dbReference>
<keyword evidence="10" id="KW-0644">Prostaglandin metabolism</keyword>
<dbReference type="GO" id="GO:0005615">
    <property type="term" value="C:extracellular space"/>
    <property type="evidence" value="ECO:0007669"/>
    <property type="project" value="TreeGrafter"/>
</dbReference>
<evidence type="ECO:0000259" key="32">
    <source>
        <dbReference type="Pfam" id="PF00061"/>
    </source>
</evidence>
<evidence type="ECO:0000256" key="10">
    <source>
        <dbReference type="ARBA" id="ARBA00022501"/>
    </source>
</evidence>
<evidence type="ECO:0000256" key="8">
    <source>
        <dbReference type="ARBA" id="ARBA00022448"/>
    </source>
</evidence>
<accession>A0A8C3V0X7</accession>
<evidence type="ECO:0000256" key="20">
    <source>
        <dbReference type="ARBA" id="ARBA00023136"/>
    </source>
</evidence>
<dbReference type="PANTHER" id="PTHR11430:SF86">
    <property type="entry name" value="PROSTAGLANDIN-H2 D-ISOMERASE"/>
    <property type="match status" value="1"/>
</dbReference>
<dbReference type="SUPFAM" id="SSF50814">
    <property type="entry name" value="Lipocalins"/>
    <property type="match status" value="1"/>
</dbReference>
<comment type="similarity">
    <text evidence="6">Belongs to the calycin superfamily. Lipocalin family.</text>
</comment>
<dbReference type="GO" id="GO:0048471">
    <property type="term" value="C:perinuclear region of cytoplasm"/>
    <property type="evidence" value="ECO:0007669"/>
    <property type="project" value="UniProtKB-SubCell"/>
</dbReference>
<keyword evidence="25" id="KW-0539">Nucleus</keyword>
<dbReference type="Proteomes" id="UP000694563">
    <property type="component" value="Chromosome 21"/>
</dbReference>
<evidence type="ECO:0000256" key="27">
    <source>
        <dbReference type="ARBA" id="ARBA00023799"/>
    </source>
</evidence>
<evidence type="ECO:0000256" key="2">
    <source>
        <dbReference type="ARBA" id="ARBA00004427"/>
    </source>
</evidence>
<evidence type="ECO:0000256" key="19">
    <source>
        <dbReference type="ARBA" id="ARBA00023098"/>
    </source>
</evidence>
<sequence length="173" mass="19288">MRTLGRCPVGRETWPGLGLLGLSGDCVQLTGKWYSIGLASNSNWFRRREGTWKLPPPTPSMGGDQCVTRNSLYTKTEQPGRYSYTSPRWGSKHNIHVVETNYDEYALVATQISKSTGSSTMVLLYSRTKVLSPERLEMFTQFSREQGLTDDEILILPQTGEAWSTGMVSGSRG</sequence>
<name>A0A8C3V0X7_CATUS</name>
<dbReference type="PANTHER" id="PTHR11430">
    <property type="entry name" value="LIPOCALIN"/>
    <property type="match status" value="1"/>
</dbReference>
<dbReference type="GO" id="GO:0043303">
    <property type="term" value="P:mast cell degranulation"/>
    <property type="evidence" value="ECO:0007669"/>
    <property type="project" value="UniProtKB-KW"/>
</dbReference>
<dbReference type="GO" id="GO:0005794">
    <property type="term" value="C:Golgi apparatus"/>
    <property type="evidence" value="ECO:0007669"/>
    <property type="project" value="UniProtKB-SubCell"/>
</dbReference>
<keyword evidence="22" id="KW-0275">Fatty acid biosynthesis</keyword>
<evidence type="ECO:0000256" key="23">
    <source>
        <dbReference type="ARBA" id="ARBA00023180"/>
    </source>
</evidence>
<evidence type="ECO:0000256" key="13">
    <source>
        <dbReference type="ARBA" id="ARBA00022585"/>
    </source>
</evidence>
<keyword evidence="16" id="KW-0256">Endoplasmic reticulum</keyword>
<dbReference type="Ensembl" id="ENSCUST00005024863.1">
    <property type="protein sequence ID" value="ENSCUSP00005024007.1"/>
    <property type="gene ID" value="ENSCUSG00005015016.1"/>
</dbReference>
<dbReference type="GO" id="GO:0001516">
    <property type="term" value="P:prostaglandin biosynthetic process"/>
    <property type="evidence" value="ECO:0007669"/>
    <property type="project" value="UniProtKB-KW"/>
</dbReference>
<evidence type="ECO:0000256" key="16">
    <source>
        <dbReference type="ARBA" id="ARBA00022824"/>
    </source>
</evidence>
<keyword evidence="9" id="KW-0963">Cytoplasm</keyword>
<evidence type="ECO:0000256" key="14">
    <source>
        <dbReference type="ARBA" id="ARBA00022675"/>
    </source>
</evidence>
<evidence type="ECO:0000256" key="30">
    <source>
        <dbReference type="ARBA" id="ARBA00031917"/>
    </source>
</evidence>
<evidence type="ECO:0000256" key="12">
    <source>
        <dbReference type="ARBA" id="ARBA00022525"/>
    </source>
</evidence>
<evidence type="ECO:0000256" key="25">
    <source>
        <dbReference type="ARBA" id="ARBA00023242"/>
    </source>
</evidence>
<dbReference type="GO" id="GO:0036094">
    <property type="term" value="F:small molecule binding"/>
    <property type="evidence" value="ECO:0007669"/>
    <property type="project" value="InterPro"/>
</dbReference>
<keyword evidence="19" id="KW-0443">Lipid metabolism</keyword>
<keyword evidence="18" id="KW-0333">Golgi apparatus</keyword>
<keyword evidence="14" id="KW-0467">Mast cell degranulation</keyword>
<dbReference type="InterPro" id="IPR002345">
    <property type="entry name" value="Lipocalin"/>
</dbReference>
<keyword evidence="24" id="KW-0413">Isomerase</keyword>
<dbReference type="EC" id="5.3.99.2" evidence="27"/>
<reference evidence="33" key="3">
    <citation type="submission" date="2025-09" db="UniProtKB">
        <authorList>
            <consortium name="Ensembl"/>
        </authorList>
    </citation>
    <scope>IDENTIFICATION</scope>
</reference>
<proteinExistence type="inferred from homology"/>
<keyword evidence="11" id="KW-0444">Lipid biosynthesis</keyword>
<evidence type="ECO:0000313" key="33">
    <source>
        <dbReference type="Ensembl" id="ENSCUSP00005024007.1"/>
    </source>
</evidence>
<dbReference type="GO" id="GO:0005791">
    <property type="term" value="C:rough endoplasmic reticulum"/>
    <property type="evidence" value="ECO:0007669"/>
    <property type="project" value="UniProtKB-SubCell"/>
</dbReference>
<keyword evidence="34" id="KW-1185">Reference proteome</keyword>
<comment type="subcellular location">
    <subcellularLocation>
        <location evidence="4">Cytoplasm</location>
        <location evidence="4">Perinuclear region</location>
    </subcellularLocation>
    <subcellularLocation>
        <location evidence="3">Golgi apparatus</location>
    </subcellularLocation>
    <subcellularLocation>
        <location evidence="1">Nucleus membrane</location>
    </subcellularLocation>
    <subcellularLocation>
        <location evidence="2">Rough endoplasmic reticulum</location>
    </subcellularLocation>
    <subcellularLocation>
        <location evidence="5">Secreted</location>
    </subcellularLocation>
</comment>
<evidence type="ECO:0000256" key="5">
    <source>
        <dbReference type="ARBA" id="ARBA00004613"/>
    </source>
</evidence>
<evidence type="ECO:0000256" key="4">
    <source>
        <dbReference type="ARBA" id="ARBA00004556"/>
    </source>
</evidence>
<reference evidence="33" key="1">
    <citation type="submission" date="2020-10" db="EMBL/GenBank/DDBJ databases">
        <title>Catharus ustulatus (Swainson's thrush) genome, bCatUst1, primary haplotype v2.</title>
        <authorList>
            <person name="Delmore K."/>
            <person name="Vafadar M."/>
            <person name="Formenti G."/>
            <person name="Chow W."/>
            <person name="Pelan S."/>
            <person name="Howe K."/>
            <person name="Rhie A."/>
            <person name="Mountcastle J."/>
            <person name="Haase B."/>
            <person name="Fedrigo O."/>
            <person name="Jarvis E.D."/>
        </authorList>
    </citation>
    <scope>NUCLEOTIDE SEQUENCE [LARGE SCALE GENOMIC DNA]</scope>
</reference>